<dbReference type="AlphaFoldDB" id="A0A1H9I267"/>
<organism evidence="3 4">
    <name type="scientific">Treponema bryantii</name>
    <dbReference type="NCBI Taxonomy" id="163"/>
    <lineage>
        <taxon>Bacteria</taxon>
        <taxon>Pseudomonadati</taxon>
        <taxon>Spirochaetota</taxon>
        <taxon>Spirochaetia</taxon>
        <taxon>Spirochaetales</taxon>
        <taxon>Treponemataceae</taxon>
        <taxon>Treponema</taxon>
    </lineage>
</organism>
<dbReference type="InterPro" id="IPR003791">
    <property type="entry name" value="UPF0178"/>
</dbReference>
<dbReference type="Proteomes" id="UP000182360">
    <property type="component" value="Unassembled WGS sequence"/>
</dbReference>
<accession>A0A1H9I267</accession>
<dbReference type="EMBL" id="FOFU01000008">
    <property type="protein sequence ID" value="SEQ68686.1"/>
    <property type="molecule type" value="Genomic_DNA"/>
</dbReference>
<name>A0A1H9I267_9SPIR</name>
<dbReference type="OrthoDB" id="9798918at2"/>
<keyword evidence="4" id="KW-1185">Reference proteome</keyword>
<dbReference type="PANTHER" id="PTHR35146">
    <property type="entry name" value="UPF0178 PROTEIN YAII"/>
    <property type="match status" value="1"/>
</dbReference>
<dbReference type="HAMAP" id="MF_00489">
    <property type="entry name" value="UPF0178"/>
    <property type="match status" value="1"/>
</dbReference>
<protein>
    <recommendedName>
        <fullName evidence="2">UPF0178 protein SAMN04487977_10886</fullName>
    </recommendedName>
</protein>
<reference evidence="3 4" key="1">
    <citation type="submission" date="2016-10" db="EMBL/GenBank/DDBJ databases">
        <authorList>
            <person name="de Groot N.N."/>
        </authorList>
    </citation>
    <scope>NUCLEOTIDE SEQUENCE [LARGE SCALE GENOMIC DNA]</scope>
    <source>
        <strain evidence="3 4">B25</strain>
    </source>
</reference>
<dbReference type="Pfam" id="PF02639">
    <property type="entry name" value="DUF188"/>
    <property type="match status" value="1"/>
</dbReference>
<dbReference type="PANTHER" id="PTHR35146:SF1">
    <property type="entry name" value="UPF0178 PROTEIN YAII"/>
    <property type="match status" value="1"/>
</dbReference>
<dbReference type="STRING" id="163.SAMN04487775_10323"/>
<comment type="similarity">
    <text evidence="1 2">Belongs to the UPF0178 family.</text>
</comment>
<evidence type="ECO:0000256" key="2">
    <source>
        <dbReference type="HAMAP-Rule" id="MF_00489"/>
    </source>
</evidence>
<evidence type="ECO:0000256" key="1">
    <source>
        <dbReference type="ARBA" id="ARBA00008522"/>
    </source>
</evidence>
<evidence type="ECO:0000313" key="3">
    <source>
        <dbReference type="EMBL" id="SEQ68686.1"/>
    </source>
</evidence>
<sequence>MDNPENKITIWVDADSCPSLVRNHTVKMGNKLGLRVVFAANKKIGCDAAAGTYEMAVCNSGKDAADNYIFENCKSGDLVITRDIVFADRLVECGICTINDRGTEFTREMIKERLSVSDFDKQLAEIGLVKHYHEGYDKKKFAAFANSFDKVIHKLISLQARQGKPSE</sequence>
<gene>
    <name evidence="3" type="ORF">SAMN04487977_10886</name>
</gene>
<evidence type="ECO:0000313" key="4">
    <source>
        <dbReference type="Proteomes" id="UP000182360"/>
    </source>
</evidence>
<proteinExistence type="inferred from homology"/>
<dbReference type="RefSeq" id="WP_083379862.1">
    <property type="nucleotide sequence ID" value="NZ_FOFU01000008.1"/>
</dbReference>